<evidence type="ECO:0000313" key="1">
    <source>
        <dbReference type="EMBL" id="KAI5655865.1"/>
    </source>
</evidence>
<gene>
    <name evidence="1" type="ORF">M9H77_33052</name>
</gene>
<dbReference type="EMBL" id="CM044707">
    <property type="protein sequence ID" value="KAI5655865.1"/>
    <property type="molecule type" value="Genomic_DNA"/>
</dbReference>
<keyword evidence="2" id="KW-1185">Reference proteome</keyword>
<accession>A0ACC0A6I8</accession>
<name>A0ACC0A6I8_CATRO</name>
<reference evidence="2" key="1">
    <citation type="journal article" date="2023" name="Nat. Plants">
        <title>Single-cell RNA sequencing provides a high-resolution roadmap for understanding the multicellular compartmentation of specialized metabolism.</title>
        <authorList>
            <person name="Sun S."/>
            <person name="Shen X."/>
            <person name="Li Y."/>
            <person name="Li Y."/>
            <person name="Wang S."/>
            <person name="Li R."/>
            <person name="Zhang H."/>
            <person name="Shen G."/>
            <person name="Guo B."/>
            <person name="Wei J."/>
            <person name="Xu J."/>
            <person name="St-Pierre B."/>
            <person name="Chen S."/>
            <person name="Sun C."/>
        </authorList>
    </citation>
    <scope>NUCLEOTIDE SEQUENCE [LARGE SCALE GENOMIC DNA]</scope>
</reference>
<organism evidence="1 2">
    <name type="scientific">Catharanthus roseus</name>
    <name type="common">Madagascar periwinkle</name>
    <name type="synonym">Vinca rosea</name>
    <dbReference type="NCBI Taxonomy" id="4058"/>
    <lineage>
        <taxon>Eukaryota</taxon>
        <taxon>Viridiplantae</taxon>
        <taxon>Streptophyta</taxon>
        <taxon>Embryophyta</taxon>
        <taxon>Tracheophyta</taxon>
        <taxon>Spermatophyta</taxon>
        <taxon>Magnoliopsida</taxon>
        <taxon>eudicotyledons</taxon>
        <taxon>Gunneridae</taxon>
        <taxon>Pentapetalae</taxon>
        <taxon>asterids</taxon>
        <taxon>lamiids</taxon>
        <taxon>Gentianales</taxon>
        <taxon>Apocynaceae</taxon>
        <taxon>Rauvolfioideae</taxon>
        <taxon>Vinceae</taxon>
        <taxon>Catharanthinae</taxon>
        <taxon>Catharanthus</taxon>
    </lineage>
</organism>
<comment type="caution">
    <text evidence="1">The sequence shown here is derived from an EMBL/GenBank/DDBJ whole genome shotgun (WGS) entry which is preliminary data.</text>
</comment>
<proteinExistence type="predicted"/>
<evidence type="ECO:0000313" key="2">
    <source>
        <dbReference type="Proteomes" id="UP001060085"/>
    </source>
</evidence>
<dbReference type="Proteomes" id="UP001060085">
    <property type="component" value="Linkage Group LG07"/>
</dbReference>
<sequence>MKKCFLYSFIVIFFLILLSRSHDALPSPHIMKKDVALINEACKKSRDFDLCLSILKRDPSSGKTNIDGLGIIVLEYAIEKTKETINLVNKLGANTTDKVLKVCFEGCAAEYGSDLSVIYHCQTSINAIKKKDYEFAQANIEWALENESSCEDCFSEFEPPHKSPITRENNFNSRILLIAAYILPTAKLQVLS</sequence>
<protein>
    <submittedName>
        <fullName evidence="1">Uncharacterized protein</fullName>
    </submittedName>
</protein>